<sequence>MYNIIQILLIIDSIAIIIAVMMQPSKQQDALNALSGSGGELFGQTKKRGFEAVMERVTAVLGVIFFVLALILVYLSSH</sequence>
<evidence type="ECO:0000256" key="4">
    <source>
        <dbReference type="ARBA" id="ARBA00022475"/>
    </source>
</evidence>
<evidence type="ECO:0000256" key="1">
    <source>
        <dbReference type="ARBA" id="ARBA00004651"/>
    </source>
</evidence>
<dbReference type="NCBIfam" id="TIGR00810">
    <property type="entry name" value="secG"/>
    <property type="match status" value="1"/>
</dbReference>
<feature type="transmembrane region" description="Helical" evidence="10">
    <location>
        <begin position="57"/>
        <end position="75"/>
    </location>
</feature>
<name>A0ABW1USK3_9LACO</name>
<organism evidence="11 12">
    <name type="scientific">Lapidilactobacillus achengensis</name>
    <dbReference type="NCBI Taxonomy" id="2486000"/>
    <lineage>
        <taxon>Bacteria</taxon>
        <taxon>Bacillati</taxon>
        <taxon>Bacillota</taxon>
        <taxon>Bacilli</taxon>
        <taxon>Lactobacillales</taxon>
        <taxon>Lactobacillaceae</taxon>
        <taxon>Lapidilactobacillus</taxon>
    </lineage>
</organism>
<keyword evidence="6 10" id="KW-0653">Protein transport</keyword>
<evidence type="ECO:0000256" key="8">
    <source>
        <dbReference type="ARBA" id="ARBA00023010"/>
    </source>
</evidence>
<keyword evidence="5 10" id="KW-0812">Transmembrane</keyword>
<evidence type="ECO:0000256" key="7">
    <source>
        <dbReference type="ARBA" id="ARBA00022989"/>
    </source>
</evidence>
<dbReference type="EMBL" id="JBHSSM010000018">
    <property type="protein sequence ID" value="MFC6315610.1"/>
    <property type="molecule type" value="Genomic_DNA"/>
</dbReference>
<accession>A0ABW1USK3</accession>
<proteinExistence type="inferred from homology"/>
<feature type="transmembrane region" description="Helical" evidence="10">
    <location>
        <begin position="6"/>
        <end position="22"/>
    </location>
</feature>
<dbReference type="RefSeq" id="WP_125598295.1">
    <property type="nucleotide sequence ID" value="NZ_JBHSSM010000018.1"/>
</dbReference>
<dbReference type="InterPro" id="IPR004692">
    <property type="entry name" value="SecG"/>
</dbReference>
<evidence type="ECO:0000256" key="6">
    <source>
        <dbReference type="ARBA" id="ARBA00022927"/>
    </source>
</evidence>
<dbReference type="Pfam" id="PF03840">
    <property type="entry name" value="SecG"/>
    <property type="match status" value="1"/>
</dbReference>
<keyword evidence="9 10" id="KW-0472">Membrane</keyword>
<evidence type="ECO:0000256" key="10">
    <source>
        <dbReference type="RuleBase" id="RU365087"/>
    </source>
</evidence>
<dbReference type="PANTHER" id="PTHR34182:SF1">
    <property type="entry name" value="PROTEIN-EXPORT MEMBRANE PROTEIN SECG"/>
    <property type="match status" value="1"/>
</dbReference>
<evidence type="ECO:0000256" key="9">
    <source>
        <dbReference type="ARBA" id="ARBA00023136"/>
    </source>
</evidence>
<dbReference type="Proteomes" id="UP001596310">
    <property type="component" value="Unassembled WGS sequence"/>
</dbReference>
<reference evidence="12" key="1">
    <citation type="journal article" date="2019" name="Int. J. Syst. Evol. Microbiol.">
        <title>The Global Catalogue of Microorganisms (GCM) 10K type strain sequencing project: providing services to taxonomists for standard genome sequencing and annotation.</title>
        <authorList>
            <consortium name="The Broad Institute Genomics Platform"/>
            <consortium name="The Broad Institute Genome Sequencing Center for Infectious Disease"/>
            <person name="Wu L."/>
            <person name="Ma J."/>
        </authorList>
    </citation>
    <scope>NUCLEOTIDE SEQUENCE [LARGE SCALE GENOMIC DNA]</scope>
    <source>
        <strain evidence="12">CCM 8897</strain>
    </source>
</reference>
<comment type="subcellular location">
    <subcellularLocation>
        <location evidence="1 10">Cell membrane</location>
        <topology evidence="1 10">Multi-pass membrane protein</topology>
    </subcellularLocation>
</comment>
<keyword evidence="7 10" id="KW-1133">Transmembrane helix</keyword>
<keyword evidence="4 10" id="KW-1003">Cell membrane</keyword>
<dbReference type="PANTHER" id="PTHR34182">
    <property type="entry name" value="PROTEIN-EXPORT MEMBRANE PROTEIN SECG"/>
    <property type="match status" value="1"/>
</dbReference>
<keyword evidence="8 10" id="KW-0811">Translocation</keyword>
<keyword evidence="3 10" id="KW-0813">Transport</keyword>
<comment type="similarity">
    <text evidence="2 10">Belongs to the SecG family.</text>
</comment>
<protein>
    <recommendedName>
        <fullName evidence="10">Protein-export membrane protein SecG</fullName>
    </recommendedName>
</protein>
<gene>
    <name evidence="11" type="primary">secG</name>
    <name evidence="11" type="ORF">ACFQHW_08555</name>
</gene>
<evidence type="ECO:0000313" key="12">
    <source>
        <dbReference type="Proteomes" id="UP001596310"/>
    </source>
</evidence>
<evidence type="ECO:0000313" key="11">
    <source>
        <dbReference type="EMBL" id="MFC6315610.1"/>
    </source>
</evidence>
<evidence type="ECO:0000256" key="5">
    <source>
        <dbReference type="ARBA" id="ARBA00022692"/>
    </source>
</evidence>
<comment type="function">
    <text evidence="10">Involved in protein export. Participates in an early event of protein translocation.</text>
</comment>
<evidence type="ECO:0000256" key="2">
    <source>
        <dbReference type="ARBA" id="ARBA00008445"/>
    </source>
</evidence>
<comment type="caution">
    <text evidence="11">The sequence shown here is derived from an EMBL/GenBank/DDBJ whole genome shotgun (WGS) entry which is preliminary data.</text>
</comment>
<keyword evidence="12" id="KW-1185">Reference proteome</keyword>
<evidence type="ECO:0000256" key="3">
    <source>
        <dbReference type="ARBA" id="ARBA00022448"/>
    </source>
</evidence>
<dbReference type="PRINTS" id="PR01651">
    <property type="entry name" value="SECGEXPORT"/>
</dbReference>